<dbReference type="InterPro" id="IPR058633">
    <property type="entry name" value="EmrA/FarA_HH"/>
</dbReference>
<feature type="coiled-coil region" evidence="2">
    <location>
        <begin position="121"/>
        <end position="207"/>
    </location>
</feature>
<dbReference type="EMBL" id="PHIG01000055">
    <property type="protein sequence ID" value="PJK27743.1"/>
    <property type="molecule type" value="Genomic_DNA"/>
</dbReference>
<comment type="subcellular location">
    <subcellularLocation>
        <location evidence="1">Cell envelope</location>
    </subcellularLocation>
</comment>
<comment type="caution">
    <text evidence="7">The sequence shown here is derived from an EMBL/GenBank/DDBJ whole genome shotgun (WGS) entry which is preliminary data.</text>
</comment>
<evidence type="ECO:0000256" key="4">
    <source>
        <dbReference type="SAM" id="Phobius"/>
    </source>
</evidence>
<dbReference type="GO" id="GO:0030313">
    <property type="term" value="C:cell envelope"/>
    <property type="evidence" value="ECO:0007669"/>
    <property type="project" value="UniProtKB-SubCell"/>
</dbReference>
<sequence length="402" mass="43826">MQQEASEQPRPQGPDERSPGAPSGDDAGPGRDAPRPAPRRRWLRRFLLLLGPLVVAAFGGYLYVTGGRYVSTENAYVQADKVMIAAEVSGLIAEVAVRENQRVAAGDVLFRIDDRPYRIALAEAEARLASVRGEIMSLKASYRQKQEELALARTNLAFANTEFERQSGLVATNAVSRARFDSARHDLDVARQQMRVTEQEMAQIRAQLAGDPDIAVKRHPRYLAAQAVVDRVALDLERTVVRAPFAGIASNTPQPGLQVIGNAAFSSPVMSLVADAGVWIESNFKETDLTHVRPGQTVAIHVDTYPDHEWHGTVESLSQATGAEFSVIPPQNATGNWVKVVQRIPMRIAVKTNGDDPALRAGMSTTVEIDTGHRRPLPGFVRTALSWFGVSRTVAAEAEAPR</sequence>
<feature type="region of interest" description="Disordered" evidence="3">
    <location>
        <begin position="1"/>
        <end position="37"/>
    </location>
</feature>
<dbReference type="Gene3D" id="2.40.50.100">
    <property type="match status" value="1"/>
</dbReference>
<dbReference type="PANTHER" id="PTHR30386">
    <property type="entry name" value="MEMBRANE FUSION SUBUNIT OF EMRAB-TOLC MULTIDRUG EFFLUX PUMP"/>
    <property type="match status" value="1"/>
</dbReference>
<dbReference type="SUPFAM" id="SSF111369">
    <property type="entry name" value="HlyD-like secretion proteins"/>
    <property type="match status" value="1"/>
</dbReference>
<feature type="domain" description="YknX-like beta-barrel" evidence="6">
    <location>
        <begin position="280"/>
        <end position="369"/>
    </location>
</feature>
<dbReference type="PANTHER" id="PTHR30386:SF19">
    <property type="entry name" value="MULTIDRUG EXPORT PROTEIN EMRA-RELATED"/>
    <property type="match status" value="1"/>
</dbReference>
<dbReference type="Gene3D" id="1.10.287.470">
    <property type="entry name" value="Helix hairpin bin"/>
    <property type="match status" value="1"/>
</dbReference>
<proteinExistence type="predicted"/>
<evidence type="ECO:0000313" key="7">
    <source>
        <dbReference type="EMBL" id="PJK27743.1"/>
    </source>
</evidence>
<reference evidence="7 8" key="1">
    <citation type="submission" date="2017-11" db="EMBL/GenBank/DDBJ databases">
        <title>Draft genome sequence of Rhizobiales bacterium SY3-13.</title>
        <authorList>
            <person name="Sun C."/>
        </authorList>
    </citation>
    <scope>NUCLEOTIDE SEQUENCE [LARGE SCALE GENOMIC DNA]</scope>
    <source>
        <strain evidence="7 8">SY3-13</strain>
    </source>
</reference>
<dbReference type="AlphaFoldDB" id="A0A2M9FWC1"/>
<evidence type="ECO:0000259" key="6">
    <source>
        <dbReference type="Pfam" id="PF25990"/>
    </source>
</evidence>
<organism evidence="7 8">
    <name type="scientific">Minwuia thermotolerans</name>
    <dbReference type="NCBI Taxonomy" id="2056226"/>
    <lineage>
        <taxon>Bacteria</taxon>
        <taxon>Pseudomonadati</taxon>
        <taxon>Pseudomonadota</taxon>
        <taxon>Alphaproteobacteria</taxon>
        <taxon>Minwuiales</taxon>
        <taxon>Minwuiaceae</taxon>
        <taxon>Minwuia</taxon>
    </lineage>
</organism>
<keyword evidence="8" id="KW-1185">Reference proteome</keyword>
<evidence type="ECO:0000313" key="8">
    <source>
        <dbReference type="Proteomes" id="UP000229498"/>
    </source>
</evidence>
<keyword evidence="4" id="KW-0812">Transmembrane</keyword>
<feature type="domain" description="Multidrug export protein EmrA/FarA alpha-helical hairpin" evidence="5">
    <location>
        <begin position="118"/>
        <end position="239"/>
    </location>
</feature>
<dbReference type="Pfam" id="PF25885">
    <property type="entry name" value="HH_EMRA"/>
    <property type="match status" value="1"/>
</dbReference>
<feature type="transmembrane region" description="Helical" evidence="4">
    <location>
        <begin position="46"/>
        <end position="64"/>
    </location>
</feature>
<keyword evidence="4" id="KW-0472">Membrane</keyword>
<evidence type="ECO:0000259" key="5">
    <source>
        <dbReference type="Pfam" id="PF25885"/>
    </source>
</evidence>
<evidence type="ECO:0000256" key="3">
    <source>
        <dbReference type="SAM" id="MobiDB-lite"/>
    </source>
</evidence>
<dbReference type="OrthoDB" id="9811754at2"/>
<gene>
    <name evidence="7" type="ORF">CVT23_20625</name>
</gene>
<dbReference type="Proteomes" id="UP000229498">
    <property type="component" value="Unassembled WGS sequence"/>
</dbReference>
<name>A0A2M9FWC1_9PROT</name>
<dbReference type="RefSeq" id="WP_109792014.1">
    <property type="nucleotide sequence ID" value="NZ_PHIG01000055.1"/>
</dbReference>
<dbReference type="Pfam" id="PF25990">
    <property type="entry name" value="Beta-barrel_YknX"/>
    <property type="match status" value="1"/>
</dbReference>
<dbReference type="Gene3D" id="2.40.30.170">
    <property type="match status" value="1"/>
</dbReference>
<keyword evidence="2" id="KW-0175">Coiled coil</keyword>
<dbReference type="InterPro" id="IPR050739">
    <property type="entry name" value="MFP"/>
</dbReference>
<keyword evidence="4" id="KW-1133">Transmembrane helix</keyword>
<accession>A0A2M9FWC1</accession>
<dbReference type="InterPro" id="IPR058636">
    <property type="entry name" value="Beta-barrel_YknX"/>
</dbReference>
<dbReference type="GO" id="GO:0055085">
    <property type="term" value="P:transmembrane transport"/>
    <property type="evidence" value="ECO:0007669"/>
    <property type="project" value="InterPro"/>
</dbReference>
<evidence type="ECO:0000256" key="1">
    <source>
        <dbReference type="ARBA" id="ARBA00004196"/>
    </source>
</evidence>
<evidence type="ECO:0000256" key="2">
    <source>
        <dbReference type="SAM" id="Coils"/>
    </source>
</evidence>
<protein>
    <submittedName>
        <fullName evidence="7">Hemolysin D</fullName>
    </submittedName>
</protein>